<comment type="caution">
    <text evidence="1">The sequence shown here is derived from an EMBL/GenBank/DDBJ whole genome shotgun (WGS) entry which is preliminary data.</text>
</comment>
<dbReference type="InterPro" id="IPR013394">
    <property type="entry name" value="T3SS_HrpB1/HrpK"/>
</dbReference>
<keyword evidence="2" id="KW-1185">Reference proteome</keyword>
<name>A0A369KDY4_9BACT</name>
<dbReference type="OrthoDB" id="20885at2"/>
<dbReference type="InterPro" id="IPR011990">
    <property type="entry name" value="TPR-like_helical_dom_sf"/>
</dbReference>
<gene>
    <name evidence="1" type="ORF">HAT2_00079</name>
</gene>
<proteinExistence type="predicted"/>
<sequence>MLEDILSICREDLHLFLEAGIMLTERQRDAEAEKLITSAKILAPDSIVPDLCFGHFAMQRMQFSAAICVLNRVLKKEPEHPLAMAMVGLCLAFSPQTQKVGREMLESVQEKTDDRDVLRMCEMASAWIKTDNRFKKSKSILIPGSEK</sequence>
<dbReference type="SUPFAM" id="SSF48452">
    <property type="entry name" value="TPR-like"/>
    <property type="match status" value="1"/>
</dbReference>
<accession>A0A369KDY4</accession>
<dbReference type="Pfam" id="PF09613">
    <property type="entry name" value="HrpB1_HrpK"/>
    <property type="match status" value="1"/>
</dbReference>
<dbReference type="Gene3D" id="1.25.40.10">
    <property type="entry name" value="Tetratricopeptide repeat domain"/>
    <property type="match status" value="1"/>
</dbReference>
<evidence type="ECO:0000313" key="1">
    <source>
        <dbReference type="EMBL" id="RDB31812.1"/>
    </source>
</evidence>
<dbReference type="RefSeq" id="WP_114544065.1">
    <property type="nucleotide sequence ID" value="NZ_QQBG01000007.1"/>
</dbReference>
<evidence type="ECO:0000313" key="2">
    <source>
        <dbReference type="Proteomes" id="UP000253816"/>
    </source>
</evidence>
<organism evidence="1 2">
    <name type="scientific">Candidatus Similichlamydia laticola</name>
    <dbReference type="NCBI Taxonomy" id="2170265"/>
    <lineage>
        <taxon>Bacteria</taxon>
        <taxon>Pseudomonadati</taxon>
        <taxon>Chlamydiota</taxon>
        <taxon>Chlamydiia</taxon>
        <taxon>Parachlamydiales</taxon>
        <taxon>Candidatus Parilichlamydiaceae</taxon>
        <taxon>Candidatus Similichlamydia</taxon>
    </lineage>
</organism>
<dbReference type="AlphaFoldDB" id="A0A369KDY4"/>
<dbReference type="EMBL" id="QQBG01000007">
    <property type="protein sequence ID" value="RDB31812.1"/>
    <property type="molecule type" value="Genomic_DNA"/>
</dbReference>
<reference evidence="1 2" key="1">
    <citation type="submission" date="2018-07" db="EMBL/GenBank/DDBJ databases">
        <title>Comparative genomics of the Candidatus Parilichlamydiaceae reveals evidence of convergent evolution and genome reduction in the phylum Chlamydiae.</title>
        <authorList>
            <person name="Taylor-Brown A."/>
            <person name="Polkinghorne A."/>
        </authorList>
    </citation>
    <scope>NUCLEOTIDE SEQUENCE [LARGE SCALE GENOMIC DNA]</scope>
    <source>
        <strain evidence="1 2">Hat2</strain>
    </source>
</reference>
<protein>
    <submittedName>
        <fullName evidence="1">Uncharacterized protein</fullName>
    </submittedName>
</protein>
<dbReference type="Proteomes" id="UP000253816">
    <property type="component" value="Unassembled WGS sequence"/>
</dbReference>